<evidence type="ECO:0008006" key="5">
    <source>
        <dbReference type="Google" id="ProtNLM"/>
    </source>
</evidence>
<gene>
    <name evidence="3" type="ORF">BJP34_01685</name>
</gene>
<keyword evidence="2" id="KW-0812">Transmembrane</keyword>
<proteinExistence type="predicted"/>
<protein>
    <recommendedName>
        <fullName evidence="5">Transmembrane protein</fullName>
    </recommendedName>
</protein>
<evidence type="ECO:0000256" key="2">
    <source>
        <dbReference type="SAM" id="Phobius"/>
    </source>
</evidence>
<evidence type="ECO:0000313" key="4">
    <source>
        <dbReference type="Proteomes" id="UP000177870"/>
    </source>
</evidence>
<dbReference type="AlphaFoldDB" id="A0A1D8TLM1"/>
<dbReference type="EMBL" id="CP017599">
    <property type="protein sequence ID" value="AOW98325.1"/>
    <property type="molecule type" value="Genomic_DNA"/>
</dbReference>
<organism evidence="3 4">
    <name type="scientific">Moorena producens PAL-8-15-08-1</name>
    <dbReference type="NCBI Taxonomy" id="1458985"/>
    <lineage>
        <taxon>Bacteria</taxon>
        <taxon>Bacillati</taxon>
        <taxon>Cyanobacteriota</taxon>
        <taxon>Cyanophyceae</taxon>
        <taxon>Coleofasciculales</taxon>
        <taxon>Coleofasciculaceae</taxon>
        <taxon>Moorena</taxon>
    </lineage>
</organism>
<feature type="compositionally biased region" description="Basic residues" evidence="1">
    <location>
        <begin position="119"/>
        <end position="133"/>
    </location>
</feature>
<dbReference type="Proteomes" id="UP000177870">
    <property type="component" value="Chromosome"/>
</dbReference>
<feature type="transmembrane region" description="Helical" evidence="2">
    <location>
        <begin position="27"/>
        <end position="49"/>
    </location>
</feature>
<evidence type="ECO:0000256" key="1">
    <source>
        <dbReference type="SAM" id="MobiDB-lite"/>
    </source>
</evidence>
<accession>A0A1D8TLM1</accession>
<reference evidence="4" key="1">
    <citation type="submission" date="2016-10" db="EMBL/GenBank/DDBJ databases">
        <title>Comparative genomics uncovers the prolific and rare metabolic potential of the cyanobacterial genus Moorea.</title>
        <authorList>
            <person name="Leao T."/>
            <person name="Castelao G."/>
            <person name="Korobeynikov A."/>
            <person name="Monroe E.A."/>
            <person name="Podell S."/>
            <person name="Glukhov E."/>
            <person name="Allen E."/>
            <person name="Gerwick W.H."/>
            <person name="Gerwick L."/>
        </authorList>
    </citation>
    <scope>NUCLEOTIDE SEQUENCE [LARGE SCALE GENOMIC DNA]</scope>
    <source>
        <strain evidence="4">PAL-8-15-08-1</strain>
    </source>
</reference>
<sequence length="195" mass="21586">MSKPSGHQAQKQDYFQSIQTLIYNHQIAVWVGLWVVMVLAGSIATIGLIDPGPIEEEANNPQPALAQLRASAAKEAVPLSLFGVVAVGCASGCLLLTQALKFSSQKTKLKRPITSSVSSRRRRRNSRRRKATRKQQPVKSVPLLPPSQNRSDDQQTEVTVLPPEPTDQTNAKDETLANMMDMRKRRSLSSLMRDQ</sequence>
<feature type="transmembrane region" description="Helical" evidence="2">
    <location>
        <begin position="79"/>
        <end position="100"/>
    </location>
</feature>
<dbReference type="RefSeq" id="WP_070390835.1">
    <property type="nucleotide sequence ID" value="NZ_CP017599.1"/>
</dbReference>
<keyword evidence="2" id="KW-0472">Membrane</keyword>
<evidence type="ECO:0000313" key="3">
    <source>
        <dbReference type="EMBL" id="AOW98325.1"/>
    </source>
</evidence>
<dbReference type="KEGG" id="mpro:BJP34_01685"/>
<feature type="region of interest" description="Disordered" evidence="1">
    <location>
        <begin position="111"/>
        <end position="195"/>
    </location>
</feature>
<keyword evidence="2" id="KW-1133">Transmembrane helix</keyword>
<name>A0A1D8TLM1_9CYAN</name>
<dbReference type="OrthoDB" id="9903082at2"/>